<accession>A0A0C2CSQ8</accession>
<sequence>MISVALATACGGEPHDPGHQAATGVEPGLAPRVEPAPPPPPAPEPAPEPEPQPQPEPQPDPELSERKQALANVGRSAFDALQDGEFDRLAQLTPLVEGFLRDSCPSLPVGARRELEARFSHCHKTIDWAAVAEAQVFAGKPTGAPATGCEAGIEDYGRLQLFLHMNDKTIWRVDFFGAVGQDGNAVGINGEVSCTMVDGAPPLK</sequence>
<evidence type="ECO:0000256" key="1">
    <source>
        <dbReference type="SAM" id="MobiDB-lite"/>
    </source>
</evidence>
<reference evidence="2 3" key="1">
    <citation type="submission" date="2014-12" db="EMBL/GenBank/DDBJ databases">
        <title>Genome assembly of Enhygromyxa salina DSM 15201.</title>
        <authorList>
            <person name="Sharma G."/>
            <person name="Subramanian S."/>
        </authorList>
    </citation>
    <scope>NUCLEOTIDE SEQUENCE [LARGE SCALE GENOMIC DNA]</scope>
    <source>
        <strain evidence="2 3">DSM 15201</strain>
    </source>
</reference>
<organism evidence="2 3">
    <name type="scientific">Enhygromyxa salina</name>
    <dbReference type="NCBI Taxonomy" id="215803"/>
    <lineage>
        <taxon>Bacteria</taxon>
        <taxon>Pseudomonadati</taxon>
        <taxon>Myxococcota</taxon>
        <taxon>Polyangia</taxon>
        <taxon>Nannocystales</taxon>
        <taxon>Nannocystaceae</taxon>
        <taxon>Enhygromyxa</taxon>
    </lineage>
</organism>
<feature type="region of interest" description="Disordered" evidence="1">
    <location>
        <begin position="1"/>
        <end position="65"/>
    </location>
</feature>
<dbReference type="Proteomes" id="UP000031599">
    <property type="component" value="Unassembled WGS sequence"/>
</dbReference>
<proteinExistence type="predicted"/>
<dbReference type="AlphaFoldDB" id="A0A0C2CSQ8"/>
<protein>
    <submittedName>
        <fullName evidence="2">Uncharacterized protein</fullName>
    </submittedName>
</protein>
<comment type="caution">
    <text evidence="2">The sequence shown here is derived from an EMBL/GenBank/DDBJ whole genome shotgun (WGS) entry which is preliminary data.</text>
</comment>
<evidence type="ECO:0000313" key="3">
    <source>
        <dbReference type="Proteomes" id="UP000031599"/>
    </source>
</evidence>
<dbReference type="EMBL" id="JMCC02000077">
    <property type="protein sequence ID" value="KIG14196.1"/>
    <property type="molecule type" value="Genomic_DNA"/>
</dbReference>
<feature type="compositionally biased region" description="Pro residues" evidence="1">
    <location>
        <begin position="34"/>
        <end position="60"/>
    </location>
</feature>
<gene>
    <name evidence="2" type="ORF">DB30_07054</name>
</gene>
<evidence type="ECO:0000313" key="2">
    <source>
        <dbReference type="EMBL" id="KIG14196.1"/>
    </source>
</evidence>
<name>A0A0C2CSQ8_9BACT</name>